<comment type="caution">
    <text evidence="1">The sequence shown here is derived from an EMBL/GenBank/DDBJ whole genome shotgun (WGS) entry which is preliminary data.</text>
</comment>
<dbReference type="Proteomes" id="UP001165586">
    <property type="component" value="Unassembled WGS sequence"/>
</dbReference>
<keyword evidence="2" id="KW-1185">Reference proteome</keyword>
<evidence type="ECO:0000313" key="2">
    <source>
        <dbReference type="Proteomes" id="UP001165586"/>
    </source>
</evidence>
<proteinExistence type="predicted"/>
<organism evidence="1 2">
    <name type="scientific">Herbiconiux daphne</name>
    <dbReference type="NCBI Taxonomy" id="2970914"/>
    <lineage>
        <taxon>Bacteria</taxon>
        <taxon>Bacillati</taxon>
        <taxon>Actinomycetota</taxon>
        <taxon>Actinomycetes</taxon>
        <taxon>Micrococcales</taxon>
        <taxon>Microbacteriaceae</taxon>
        <taxon>Herbiconiux</taxon>
    </lineage>
</organism>
<evidence type="ECO:0000313" key="1">
    <source>
        <dbReference type="EMBL" id="MCS5734982.1"/>
    </source>
</evidence>
<sequence>MNGSPASARSIVPRNVLPICAGSRWVYRTPSVDMIVMKSTPVASMIATA</sequence>
<protein>
    <submittedName>
        <fullName evidence="1">Uncharacterized protein</fullName>
    </submittedName>
</protein>
<dbReference type="EMBL" id="JANLCJ010000005">
    <property type="protein sequence ID" value="MCS5734982.1"/>
    <property type="molecule type" value="Genomic_DNA"/>
</dbReference>
<reference evidence="1" key="1">
    <citation type="submission" date="2022-08" db="EMBL/GenBank/DDBJ databases">
        <authorList>
            <person name="Deng Y."/>
            <person name="Han X.-F."/>
            <person name="Zhang Y.-Q."/>
        </authorList>
    </citation>
    <scope>NUCLEOTIDE SEQUENCE</scope>
    <source>
        <strain evidence="1">CPCC 203386</strain>
    </source>
</reference>
<name>A0ABT2H4X6_9MICO</name>
<accession>A0ABT2H4X6</accession>
<gene>
    <name evidence="1" type="ORF">N1032_14650</name>
</gene>